<dbReference type="InParanoid" id="A0A0D0EB11"/>
<evidence type="ECO:0000313" key="2">
    <source>
        <dbReference type="Proteomes" id="UP000054538"/>
    </source>
</evidence>
<proteinExistence type="predicted"/>
<dbReference type="HOGENOM" id="CLU_075362_0_0_1"/>
<organism evidence="1 2">
    <name type="scientific">Paxillus rubicundulus Ve08.2h10</name>
    <dbReference type="NCBI Taxonomy" id="930991"/>
    <lineage>
        <taxon>Eukaryota</taxon>
        <taxon>Fungi</taxon>
        <taxon>Dikarya</taxon>
        <taxon>Basidiomycota</taxon>
        <taxon>Agaricomycotina</taxon>
        <taxon>Agaricomycetes</taxon>
        <taxon>Agaricomycetidae</taxon>
        <taxon>Boletales</taxon>
        <taxon>Paxilineae</taxon>
        <taxon>Paxillaceae</taxon>
        <taxon>Paxillus</taxon>
    </lineage>
</organism>
<name>A0A0D0EB11_9AGAM</name>
<dbReference type="Proteomes" id="UP000054538">
    <property type="component" value="Unassembled WGS sequence"/>
</dbReference>
<protein>
    <submittedName>
        <fullName evidence="1">Uncharacterized protein</fullName>
    </submittedName>
</protein>
<evidence type="ECO:0000313" key="1">
    <source>
        <dbReference type="EMBL" id="KIL00865.1"/>
    </source>
</evidence>
<keyword evidence="2" id="KW-1185">Reference proteome</keyword>
<dbReference type="EMBL" id="KN824825">
    <property type="protein sequence ID" value="KIL00865.1"/>
    <property type="molecule type" value="Genomic_DNA"/>
</dbReference>
<accession>A0A0D0EB11</accession>
<reference evidence="1 2" key="1">
    <citation type="submission" date="2014-04" db="EMBL/GenBank/DDBJ databases">
        <authorList>
            <consortium name="DOE Joint Genome Institute"/>
            <person name="Kuo A."/>
            <person name="Kohler A."/>
            <person name="Jargeat P."/>
            <person name="Nagy L.G."/>
            <person name="Floudas D."/>
            <person name="Copeland A."/>
            <person name="Barry K.W."/>
            <person name="Cichocki N."/>
            <person name="Veneault-Fourrey C."/>
            <person name="LaButti K."/>
            <person name="Lindquist E.A."/>
            <person name="Lipzen A."/>
            <person name="Lundell T."/>
            <person name="Morin E."/>
            <person name="Murat C."/>
            <person name="Sun H."/>
            <person name="Tunlid A."/>
            <person name="Henrissat B."/>
            <person name="Grigoriev I.V."/>
            <person name="Hibbett D.S."/>
            <person name="Martin F."/>
            <person name="Nordberg H.P."/>
            <person name="Cantor M.N."/>
            <person name="Hua S.X."/>
        </authorList>
    </citation>
    <scope>NUCLEOTIDE SEQUENCE [LARGE SCALE GENOMIC DNA]</scope>
    <source>
        <strain evidence="1 2">Ve08.2h10</strain>
    </source>
</reference>
<sequence>MSAFTLSTLVAQFEPAMPVKLAEQVAFEAATACFHALMLSLPGDMDNMAEEWDVWSDKQHRAMNVMDVANQGALSKGLKLKLPAGIIPNICKANVQVHMWSLIVEDLAPMVAMGSTPVPLVLPRDGSWKGEEVVLSRLGSQ</sequence>
<gene>
    <name evidence="1" type="ORF">PAXRUDRAFT_7889</name>
</gene>
<reference evidence="2" key="2">
    <citation type="submission" date="2015-01" db="EMBL/GenBank/DDBJ databases">
        <title>Evolutionary Origins and Diversification of the Mycorrhizal Mutualists.</title>
        <authorList>
            <consortium name="DOE Joint Genome Institute"/>
            <consortium name="Mycorrhizal Genomics Consortium"/>
            <person name="Kohler A."/>
            <person name="Kuo A."/>
            <person name="Nagy L.G."/>
            <person name="Floudas D."/>
            <person name="Copeland A."/>
            <person name="Barry K.W."/>
            <person name="Cichocki N."/>
            <person name="Veneault-Fourrey C."/>
            <person name="LaButti K."/>
            <person name="Lindquist E.A."/>
            <person name="Lipzen A."/>
            <person name="Lundell T."/>
            <person name="Morin E."/>
            <person name="Murat C."/>
            <person name="Riley R."/>
            <person name="Ohm R."/>
            <person name="Sun H."/>
            <person name="Tunlid A."/>
            <person name="Henrissat B."/>
            <person name="Grigoriev I.V."/>
            <person name="Hibbett D.S."/>
            <person name="Martin F."/>
        </authorList>
    </citation>
    <scope>NUCLEOTIDE SEQUENCE [LARGE SCALE GENOMIC DNA]</scope>
    <source>
        <strain evidence="2">Ve08.2h10</strain>
    </source>
</reference>
<dbReference type="AlphaFoldDB" id="A0A0D0EB11"/>